<sequence length="132" mass="14585">MAGDHGMSKRELWPSAMSPPEVGSSLIHRSSPNRKEMNLEIDHLGMGMEARCYSTLFVAGRSHANILMIGCRQARSPSNKSTFPSSTSVRSDLPIADRRVRSFHWSKGIYGTQDITSAKIQVCRVAGYVPPH</sequence>
<gene>
    <name evidence="2" type="ORF">Pc22g24100</name>
    <name evidence="2" type="ORF">PCH_Pc22g24100</name>
</gene>
<dbReference type="AlphaFoldDB" id="B6HQ57"/>
<evidence type="ECO:0000313" key="2">
    <source>
        <dbReference type="EMBL" id="CAP99698.1"/>
    </source>
</evidence>
<dbReference type="HOGENOM" id="CLU_1917752_0_0_1"/>
<protein>
    <submittedName>
        <fullName evidence="2">Uncharacterized protein</fullName>
    </submittedName>
</protein>
<reference evidence="2 3" key="1">
    <citation type="journal article" date="2008" name="Nat. Biotechnol.">
        <title>Genome sequencing and analysis of the filamentous fungus Penicillium chrysogenum.</title>
        <authorList>
            <person name="van den Berg M.A."/>
            <person name="Albang R."/>
            <person name="Albermann K."/>
            <person name="Badger J.H."/>
            <person name="Daran J.-M."/>
            <person name="Driessen A.J.M."/>
            <person name="Garcia-Estrada C."/>
            <person name="Fedorova N.D."/>
            <person name="Harris D.M."/>
            <person name="Heijne W.H.M."/>
            <person name="Joardar V.S."/>
            <person name="Kiel J.A.K.W."/>
            <person name="Kovalchuk A."/>
            <person name="Martin J.F."/>
            <person name="Nierman W.C."/>
            <person name="Nijland J.G."/>
            <person name="Pronk J.T."/>
            <person name="Roubos J.A."/>
            <person name="van der Klei I.J."/>
            <person name="van Peij N.N.M.E."/>
            <person name="Veenhuis M."/>
            <person name="von Doehren H."/>
            <person name="Wagner C."/>
            <person name="Wortman J.R."/>
            <person name="Bovenberg R.A.L."/>
        </authorList>
    </citation>
    <scope>NUCLEOTIDE SEQUENCE [LARGE SCALE GENOMIC DNA]</scope>
    <source>
        <strain evidence="3">ATCC 28089 / DSM 1075 / NRRL 1951 / Wisconsin 54-1255</strain>
    </source>
</reference>
<evidence type="ECO:0000313" key="3">
    <source>
        <dbReference type="Proteomes" id="UP000000724"/>
    </source>
</evidence>
<proteinExistence type="predicted"/>
<feature type="region of interest" description="Disordered" evidence="1">
    <location>
        <begin position="1"/>
        <end position="34"/>
    </location>
</feature>
<dbReference type="EMBL" id="AM920437">
    <property type="protein sequence ID" value="CAP99698.1"/>
    <property type="molecule type" value="Genomic_DNA"/>
</dbReference>
<dbReference type="Proteomes" id="UP000000724">
    <property type="component" value="Contig Pc00c22"/>
</dbReference>
<feature type="compositionally biased region" description="Basic and acidic residues" evidence="1">
    <location>
        <begin position="1"/>
        <end position="12"/>
    </location>
</feature>
<dbReference type="OrthoDB" id="10458001at2759"/>
<dbReference type="VEuPathDB" id="FungiDB:PCH_Pc22g24100"/>
<accession>B6HQ57</accession>
<keyword evidence="3" id="KW-1185">Reference proteome</keyword>
<organism evidence="2 3">
    <name type="scientific">Penicillium rubens (strain ATCC 28089 / DSM 1075 / NRRL 1951 / Wisconsin 54-1255)</name>
    <name type="common">Penicillium chrysogenum</name>
    <dbReference type="NCBI Taxonomy" id="500485"/>
    <lineage>
        <taxon>Eukaryota</taxon>
        <taxon>Fungi</taxon>
        <taxon>Dikarya</taxon>
        <taxon>Ascomycota</taxon>
        <taxon>Pezizomycotina</taxon>
        <taxon>Eurotiomycetes</taxon>
        <taxon>Eurotiomycetidae</taxon>
        <taxon>Eurotiales</taxon>
        <taxon>Aspergillaceae</taxon>
        <taxon>Penicillium</taxon>
        <taxon>Penicillium chrysogenum species complex</taxon>
    </lineage>
</organism>
<name>B6HQ57_PENRW</name>
<evidence type="ECO:0000256" key="1">
    <source>
        <dbReference type="SAM" id="MobiDB-lite"/>
    </source>
</evidence>